<dbReference type="InterPro" id="IPR021527">
    <property type="entry name" value="DUF2795"/>
</dbReference>
<dbReference type="Pfam" id="PF11387">
    <property type="entry name" value="DUF2795"/>
    <property type="match status" value="1"/>
</dbReference>
<evidence type="ECO:0000256" key="1">
    <source>
        <dbReference type="SAM" id="MobiDB-lite"/>
    </source>
</evidence>
<protein>
    <recommendedName>
        <fullName evidence="4">DUF2795 domain-containing protein</fullName>
    </recommendedName>
</protein>
<dbReference type="STRING" id="1503054.WT74_19465"/>
<dbReference type="Proteomes" id="UP000068603">
    <property type="component" value="Unassembled WGS sequence"/>
</dbReference>
<evidence type="ECO:0000313" key="2">
    <source>
        <dbReference type="EMBL" id="KWA55027.1"/>
    </source>
</evidence>
<dbReference type="RefSeq" id="WP_059557375.1">
    <property type="nucleotide sequence ID" value="NZ_LOVT01000004.1"/>
</dbReference>
<evidence type="ECO:0008006" key="4">
    <source>
        <dbReference type="Google" id="ProtNLM"/>
    </source>
</evidence>
<name>A0A106NVP9_9BURK</name>
<dbReference type="EMBL" id="LPHB01000072">
    <property type="protein sequence ID" value="KWA55027.1"/>
    <property type="molecule type" value="Genomic_DNA"/>
</dbReference>
<reference evidence="2 3" key="1">
    <citation type="submission" date="2015-11" db="EMBL/GenBank/DDBJ databases">
        <title>Expanding the genomic diversity of Burkholderia species for the development of highly accurate diagnostics.</title>
        <authorList>
            <person name="Sahl J."/>
            <person name="Keim P."/>
            <person name="Wagner D."/>
        </authorList>
    </citation>
    <scope>NUCLEOTIDE SEQUENCE [LARGE SCALE GENOMIC DNA]</scope>
    <source>
        <strain evidence="2 3">MSMB1960WGS</strain>
    </source>
</reference>
<dbReference type="AlphaFoldDB" id="A0A106NVP9"/>
<gene>
    <name evidence="2" type="ORF">WT44_27670</name>
</gene>
<accession>A0A106NVP9</accession>
<organism evidence="2">
    <name type="scientific">Burkholderia stagnalis</name>
    <dbReference type="NCBI Taxonomy" id="1503054"/>
    <lineage>
        <taxon>Bacteria</taxon>
        <taxon>Pseudomonadati</taxon>
        <taxon>Pseudomonadota</taxon>
        <taxon>Betaproteobacteria</taxon>
        <taxon>Burkholderiales</taxon>
        <taxon>Burkholderiaceae</taxon>
        <taxon>Burkholderia</taxon>
        <taxon>Burkholderia cepacia complex</taxon>
    </lineage>
</organism>
<comment type="caution">
    <text evidence="2">The sequence shown here is derived from an EMBL/GenBank/DDBJ whole genome shotgun (WGS) entry which is preliminary data.</text>
</comment>
<evidence type="ECO:0000313" key="3">
    <source>
        <dbReference type="Proteomes" id="UP000068603"/>
    </source>
</evidence>
<proteinExistence type="predicted"/>
<feature type="region of interest" description="Disordered" evidence="1">
    <location>
        <begin position="1"/>
        <end position="47"/>
    </location>
</feature>
<sequence>MTSRHHTGHETSRTRAHEGDRSQQDPDKGGHQTGHGKSPSPVDVQKALKGIDYPASKADVVKCAERSHADSHVVDMLKRIPDREYDTPASVSKEVGRLG</sequence>
<feature type="compositionally biased region" description="Basic and acidic residues" evidence="1">
    <location>
        <begin position="8"/>
        <end position="30"/>
    </location>
</feature>